<protein>
    <submittedName>
        <fullName evidence="3">Uncharacterized protein</fullName>
    </submittedName>
</protein>
<sequence length="125" mass="13488">MLQSVLFFLILGLPFFVYLLNAYLAQREARKGMGGGIAGGIPKPKQAKPPRASRRARVRRARVANCGRTFSHFALALVGSSASCRYCTYIEPVSPSDPPAGGGDPLDDTEAAIRAAEEIIDQSRH</sequence>
<keyword evidence="4" id="KW-1185">Reference proteome</keyword>
<feature type="transmembrane region" description="Helical" evidence="2">
    <location>
        <begin position="6"/>
        <end position="24"/>
    </location>
</feature>
<keyword evidence="2" id="KW-0812">Transmembrane</keyword>
<dbReference type="Proteomes" id="UP001212803">
    <property type="component" value="Chromosome"/>
</dbReference>
<dbReference type="EMBL" id="CP115149">
    <property type="protein sequence ID" value="WBL36252.1"/>
    <property type="molecule type" value="Genomic_DNA"/>
</dbReference>
<keyword evidence="2" id="KW-1133">Transmembrane helix</keyword>
<gene>
    <name evidence="3" type="ORF">O0235_01215</name>
</gene>
<keyword evidence="2" id="KW-0472">Membrane</keyword>
<name>A0ABY7M7X7_9CHLR</name>
<reference evidence="3 4" key="1">
    <citation type="journal article" date="2023" name="ISME J.">
        <title>Thermophilic Dehalococcoidia with unusual traits shed light on an unexpected past.</title>
        <authorList>
            <person name="Palmer M."/>
            <person name="Covington J.K."/>
            <person name="Zhou E.M."/>
            <person name="Thomas S.C."/>
            <person name="Habib N."/>
            <person name="Seymour C.O."/>
            <person name="Lai D."/>
            <person name="Johnston J."/>
            <person name="Hashimi A."/>
            <person name="Jiao J.Y."/>
            <person name="Muok A.R."/>
            <person name="Liu L."/>
            <person name="Xian W.D."/>
            <person name="Zhi X.Y."/>
            <person name="Li M.M."/>
            <person name="Silva L.P."/>
            <person name="Bowen B.P."/>
            <person name="Louie K."/>
            <person name="Briegel A."/>
            <person name="Pett-Ridge J."/>
            <person name="Weber P.K."/>
            <person name="Tocheva E.I."/>
            <person name="Woyke T."/>
            <person name="Northen T.R."/>
            <person name="Mayali X."/>
            <person name="Li W.J."/>
            <person name="Hedlund B.P."/>
        </authorList>
    </citation>
    <scope>NUCLEOTIDE SEQUENCE [LARGE SCALE GENOMIC DNA]</scope>
    <source>
        <strain evidence="3 4">YIM 72310</strain>
    </source>
</reference>
<dbReference type="RefSeq" id="WP_270056776.1">
    <property type="nucleotide sequence ID" value="NZ_CP115149.1"/>
</dbReference>
<evidence type="ECO:0000313" key="3">
    <source>
        <dbReference type="EMBL" id="WBL36252.1"/>
    </source>
</evidence>
<feature type="compositionally biased region" description="Basic residues" evidence="1">
    <location>
        <begin position="45"/>
        <end position="58"/>
    </location>
</feature>
<evidence type="ECO:0000256" key="1">
    <source>
        <dbReference type="SAM" id="MobiDB-lite"/>
    </source>
</evidence>
<proteinExistence type="predicted"/>
<organism evidence="3 4">
    <name type="scientific">Tepidiforma flava</name>
    <dbReference type="NCBI Taxonomy" id="3004094"/>
    <lineage>
        <taxon>Bacteria</taxon>
        <taxon>Bacillati</taxon>
        <taxon>Chloroflexota</taxon>
        <taxon>Tepidiformia</taxon>
        <taxon>Tepidiformales</taxon>
        <taxon>Tepidiformaceae</taxon>
        <taxon>Tepidiforma</taxon>
    </lineage>
</organism>
<accession>A0ABY7M7X7</accession>
<feature type="region of interest" description="Disordered" evidence="1">
    <location>
        <begin position="35"/>
        <end position="58"/>
    </location>
</feature>
<evidence type="ECO:0000256" key="2">
    <source>
        <dbReference type="SAM" id="Phobius"/>
    </source>
</evidence>
<evidence type="ECO:0000313" key="4">
    <source>
        <dbReference type="Proteomes" id="UP001212803"/>
    </source>
</evidence>